<keyword evidence="3" id="KW-0902">Two-component regulatory system</keyword>
<dbReference type="InterPro" id="IPR016032">
    <property type="entry name" value="Sig_transdc_resp-reg_C-effctor"/>
</dbReference>
<dbReference type="Pfam" id="PF00072">
    <property type="entry name" value="Response_reg"/>
    <property type="match status" value="1"/>
</dbReference>
<keyword evidence="5 9" id="KW-0238">DNA-binding</keyword>
<evidence type="ECO:0000256" key="6">
    <source>
        <dbReference type="ARBA" id="ARBA00023163"/>
    </source>
</evidence>
<evidence type="ECO:0000256" key="9">
    <source>
        <dbReference type="PROSITE-ProRule" id="PRU01091"/>
    </source>
</evidence>
<dbReference type="Proteomes" id="UP000681343">
    <property type="component" value="Chromosome"/>
</dbReference>
<evidence type="ECO:0000259" key="11">
    <source>
        <dbReference type="PROSITE" id="PS51755"/>
    </source>
</evidence>
<keyword evidence="4" id="KW-0805">Transcription regulation</keyword>
<dbReference type="GO" id="GO:0005829">
    <property type="term" value="C:cytosol"/>
    <property type="evidence" value="ECO:0007669"/>
    <property type="project" value="TreeGrafter"/>
</dbReference>
<evidence type="ECO:0000256" key="8">
    <source>
        <dbReference type="PROSITE-ProRule" id="PRU00169"/>
    </source>
</evidence>
<keyword evidence="2 8" id="KW-0597">Phosphoprotein</keyword>
<dbReference type="SMART" id="SM00448">
    <property type="entry name" value="REC"/>
    <property type="match status" value="1"/>
</dbReference>
<evidence type="ECO:0000313" key="12">
    <source>
        <dbReference type="EMBL" id="BCK78306.1"/>
    </source>
</evidence>
<accession>A0A810PX81</accession>
<dbReference type="InterPro" id="IPR011006">
    <property type="entry name" value="CheY-like_superfamily"/>
</dbReference>
<dbReference type="PROSITE" id="PS51755">
    <property type="entry name" value="OMPR_PHOB"/>
    <property type="match status" value="1"/>
</dbReference>
<dbReference type="AlphaFoldDB" id="A0A810PX81"/>
<evidence type="ECO:0000256" key="5">
    <source>
        <dbReference type="ARBA" id="ARBA00023125"/>
    </source>
</evidence>
<dbReference type="GO" id="GO:0000976">
    <property type="term" value="F:transcription cis-regulatory region binding"/>
    <property type="evidence" value="ECO:0007669"/>
    <property type="project" value="TreeGrafter"/>
</dbReference>
<evidence type="ECO:0000256" key="4">
    <source>
        <dbReference type="ARBA" id="ARBA00023015"/>
    </source>
</evidence>
<dbReference type="SUPFAM" id="SSF52172">
    <property type="entry name" value="CheY-like"/>
    <property type="match status" value="1"/>
</dbReference>
<proteinExistence type="predicted"/>
<keyword evidence="13" id="KW-1185">Reference proteome</keyword>
<dbReference type="InterPro" id="IPR001789">
    <property type="entry name" value="Sig_transdc_resp-reg_receiver"/>
</dbReference>
<name>A0A810PX81_9FIRM</name>
<dbReference type="Pfam" id="PF00486">
    <property type="entry name" value="Trans_reg_C"/>
    <property type="match status" value="1"/>
</dbReference>
<evidence type="ECO:0000259" key="10">
    <source>
        <dbReference type="PROSITE" id="PS50110"/>
    </source>
</evidence>
<evidence type="ECO:0000256" key="7">
    <source>
        <dbReference type="ARBA" id="ARBA00024867"/>
    </source>
</evidence>
<feature type="DNA-binding region" description="OmpR/PhoB-type" evidence="9">
    <location>
        <begin position="126"/>
        <end position="222"/>
    </location>
</feature>
<evidence type="ECO:0000313" key="13">
    <source>
        <dbReference type="Proteomes" id="UP000681343"/>
    </source>
</evidence>
<organism evidence="12 13">
    <name type="scientific">Vescimonas fastidiosa</name>
    <dbReference type="NCBI Taxonomy" id="2714353"/>
    <lineage>
        <taxon>Bacteria</taxon>
        <taxon>Bacillati</taxon>
        <taxon>Bacillota</taxon>
        <taxon>Clostridia</taxon>
        <taxon>Eubacteriales</taxon>
        <taxon>Oscillospiraceae</taxon>
        <taxon>Vescimonas</taxon>
    </lineage>
</organism>
<feature type="domain" description="OmpR/PhoB-type" evidence="11">
    <location>
        <begin position="126"/>
        <end position="222"/>
    </location>
</feature>
<feature type="modified residue" description="4-aspartylphosphate" evidence="8">
    <location>
        <position position="50"/>
    </location>
</feature>
<dbReference type="Gene3D" id="1.10.10.10">
    <property type="entry name" value="Winged helix-like DNA-binding domain superfamily/Winged helix DNA-binding domain"/>
    <property type="match status" value="1"/>
</dbReference>
<evidence type="ECO:0000256" key="1">
    <source>
        <dbReference type="ARBA" id="ARBA00018672"/>
    </source>
</evidence>
<dbReference type="PANTHER" id="PTHR48111:SF1">
    <property type="entry name" value="TWO-COMPONENT RESPONSE REGULATOR ORR33"/>
    <property type="match status" value="1"/>
</dbReference>
<keyword evidence="6" id="KW-0804">Transcription</keyword>
<dbReference type="RefSeq" id="WP_212818981.1">
    <property type="nucleotide sequence ID" value="NZ_AP023415.1"/>
</dbReference>
<dbReference type="EMBL" id="AP023415">
    <property type="protein sequence ID" value="BCK78306.1"/>
    <property type="molecule type" value="Genomic_DNA"/>
</dbReference>
<reference evidence="12" key="1">
    <citation type="submission" date="2020-09" db="EMBL/GenBank/DDBJ databases">
        <title>New species isolated from human feces.</title>
        <authorList>
            <person name="Kitahara M."/>
            <person name="Shigeno Y."/>
            <person name="Shime M."/>
            <person name="Matsumoto Y."/>
            <person name="Nakamura S."/>
            <person name="Motooka D."/>
            <person name="Fukuoka S."/>
            <person name="Nishikawa H."/>
            <person name="Benno Y."/>
        </authorList>
    </citation>
    <scope>NUCLEOTIDE SEQUENCE</scope>
    <source>
        <strain evidence="12">MM35</strain>
    </source>
</reference>
<dbReference type="CDD" id="cd00383">
    <property type="entry name" value="trans_reg_C"/>
    <property type="match status" value="1"/>
</dbReference>
<dbReference type="SMART" id="SM00862">
    <property type="entry name" value="Trans_reg_C"/>
    <property type="match status" value="1"/>
</dbReference>
<dbReference type="SUPFAM" id="SSF46894">
    <property type="entry name" value="C-terminal effector domain of the bipartite response regulators"/>
    <property type="match status" value="1"/>
</dbReference>
<dbReference type="Gene3D" id="6.10.250.690">
    <property type="match status" value="1"/>
</dbReference>
<dbReference type="GO" id="GO:0032993">
    <property type="term" value="C:protein-DNA complex"/>
    <property type="evidence" value="ECO:0007669"/>
    <property type="project" value="TreeGrafter"/>
</dbReference>
<dbReference type="KEGG" id="vfa:MM35RIKEN_04980"/>
<dbReference type="GO" id="GO:0000156">
    <property type="term" value="F:phosphorelay response regulator activity"/>
    <property type="evidence" value="ECO:0007669"/>
    <property type="project" value="TreeGrafter"/>
</dbReference>
<dbReference type="PANTHER" id="PTHR48111">
    <property type="entry name" value="REGULATOR OF RPOS"/>
    <property type="match status" value="1"/>
</dbReference>
<comment type="function">
    <text evidence="7">May play the central regulatory role in sporulation. It may be an element of the effector pathway responsible for the activation of sporulation genes in response to nutritional stress. Spo0A may act in concert with spo0H (a sigma factor) to control the expression of some genes that are critical to the sporulation process.</text>
</comment>
<dbReference type="PROSITE" id="PS50110">
    <property type="entry name" value="RESPONSE_REGULATORY"/>
    <property type="match status" value="1"/>
</dbReference>
<sequence length="224" mass="25528">MVYLLEDDDSIRKLVIYALQSQGYEAAGFERPSEFWHAVNRKLPELVLLDVMLPEEDGLSVLKKLRGASATNGIPVIMLTAKNTEFDRVTGLDCGADDFVSKPFGMMELLARVRAVLRRTEKTPQEQQWQVGPLYVCPQRRQVQVNGQDVLLTYKEFEILSLLLQQQGRVMTREMLMDRVWGLEADRENRTLDVHIRTLRQKLGEAGHLIETVRGVGYKIGGRA</sequence>
<protein>
    <recommendedName>
        <fullName evidence="1">Stage 0 sporulation protein A homolog</fullName>
    </recommendedName>
</protein>
<dbReference type="GO" id="GO:0006355">
    <property type="term" value="P:regulation of DNA-templated transcription"/>
    <property type="evidence" value="ECO:0007669"/>
    <property type="project" value="InterPro"/>
</dbReference>
<dbReference type="InterPro" id="IPR039420">
    <property type="entry name" value="WalR-like"/>
</dbReference>
<evidence type="ECO:0000256" key="3">
    <source>
        <dbReference type="ARBA" id="ARBA00023012"/>
    </source>
</evidence>
<dbReference type="InterPro" id="IPR036388">
    <property type="entry name" value="WH-like_DNA-bd_sf"/>
</dbReference>
<dbReference type="Gene3D" id="3.40.50.2300">
    <property type="match status" value="1"/>
</dbReference>
<gene>
    <name evidence="12" type="primary">phoB</name>
    <name evidence="12" type="ORF">MM35RIKEN_04980</name>
</gene>
<feature type="domain" description="Response regulatory" evidence="10">
    <location>
        <begin position="1"/>
        <end position="117"/>
    </location>
</feature>
<dbReference type="FunFam" id="1.10.10.10:FF:000018">
    <property type="entry name" value="DNA-binding response regulator ResD"/>
    <property type="match status" value="1"/>
</dbReference>
<evidence type="ECO:0000256" key="2">
    <source>
        <dbReference type="ARBA" id="ARBA00022553"/>
    </source>
</evidence>
<dbReference type="InterPro" id="IPR001867">
    <property type="entry name" value="OmpR/PhoB-type_DNA-bd"/>
</dbReference>